<keyword evidence="12 20" id="KW-0456">Lyase</keyword>
<keyword evidence="5" id="KW-0256">Endoplasmic reticulum</keyword>
<dbReference type="InterPro" id="IPR015424">
    <property type="entry name" value="PyrdxlP-dep_Trfase"/>
</dbReference>
<comment type="function">
    <text evidence="16">Cleaves phosphorylated sphingoid bases (PSBs), such as sphingosine-1-phosphate, into fatty aldehydes and phosphoethanolamine. Elevates stress-induced ceramide production and apoptosis. Required for global lipid homeostasis in liver and cholesterol homeostasis in fibroblasts. Involved in the regulation of pro-inflammatory response and neutrophil trafficking. Modulates neuronal autophagy via phosphoethanolamine production which regulates accumulation of aggregate-prone proteins such as APP. Seems to play a role in establishing neuronal contact sites and axonal maintenance.</text>
</comment>
<feature type="modified residue" description="N6-(pyridoxal phosphate)lysine" evidence="19">
    <location>
        <position position="374"/>
    </location>
</feature>
<evidence type="ECO:0000256" key="4">
    <source>
        <dbReference type="ARBA" id="ARBA00022692"/>
    </source>
</evidence>
<evidence type="ECO:0000256" key="8">
    <source>
        <dbReference type="ARBA" id="ARBA00022968"/>
    </source>
</evidence>
<evidence type="ECO:0000256" key="19">
    <source>
        <dbReference type="PIRSR" id="PIRSR602129-50"/>
    </source>
</evidence>
<dbReference type="GO" id="GO:0030149">
    <property type="term" value="P:sphingolipid catabolic process"/>
    <property type="evidence" value="ECO:0007669"/>
    <property type="project" value="TreeGrafter"/>
</dbReference>
<organism evidence="21 22">
    <name type="scientific">Lingula anatina</name>
    <name type="common">Brachiopod</name>
    <name type="synonym">Lingula unguis</name>
    <dbReference type="NCBI Taxonomy" id="7574"/>
    <lineage>
        <taxon>Eukaryota</taxon>
        <taxon>Metazoa</taxon>
        <taxon>Spiralia</taxon>
        <taxon>Lophotrochozoa</taxon>
        <taxon>Brachiopoda</taxon>
        <taxon>Linguliformea</taxon>
        <taxon>Lingulata</taxon>
        <taxon>Lingulida</taxon>
        <taxon>Linguloidea</taxon>
        <taxon>Lingulidae</taxon>
        <taxon>Lingula</taxon>
    </lineage>
</organism>
<comment type="subcellular location">
    <subcellularLocation>
        <location evidence="17">Endoplasmic reticulum membrane</location>
        <topology evidence="17">Single-pass type III membrane protein</topology>
        <orientation evidence="17">Cytoplasmic side</orientation>
    </subcellularLocation>
</comment>
<evidence type="ECO:0000256" key="18">
    <source>
        <dbReference type="ARBA" id="ARBA00069333"/>
    </source>
</evidence>
<evidence type="ECO:0000256" key="1">
    <source>
        <dbReference type="ARBA" id="ARBA00001933"/>
    </source>
</evidence>
<dbReference type="InterPro" id="IPR050477">
    <property type="entry name" value="GrpII_AminoAcid_Decarb"/>
</dbReference>
<dbReference type="GO" id="GO:0019752">
    <property type="term" value="P:carboxylic acid metabolic process"/>
    <property type="evidence" value="ECO:0007669"/>
    <property type="project" value="InterPro"/>
</dbReference>
<keyword evidence="4" id="KW-0812">Transmembrane</keyword>
<dbReference type="InterPro" id="IPR015421">
    <property type="entry name" value="PyrdxlP-dep_Trfase_major"/>
</dbReference>
<keyword evidence="11" id="KW-0472">Membrane</keyword>
<comment type="pathway">
    <text evidence="2">Lipid metabolism; sphingolipid metabolism.</text>
</comment>
<evidence type="ECO:0000256" key="10">
    <source>
        <dbReference type="ARBA" id="ARBA00023098"/>
    </source>
</evidence>
<evidence type="ECO:0000256" key="13">
    <source>
        <dbReference type="ARBA" id="ARBA00038302"/>
    </source>
</evidence>
<dbReference type="FunFam" id="3.40.640.10:FF:000020">
    <property type="entry name" value="sphingosine-1-phosphate lyase 1"/>
    <property type="match status" value="1"/>
</dbReference>
<dbReference type="PANTHER" id="PTHR42735">
    <property type="match status" value="1"/>
</dbReference>
<evidence type="ECO:0000256" key="16">
    <source>
        <dbReference type="ARBA" id="ARBA00053536"/>
    </source>
</evidence>
<keyword evidence="8" id="KW-0735">Signal-anchor</keyword>
<evidence type="ECO:0000256" key="20">
    <source>
        <dbReference type="RuleBase" id="RU000382"/>
    </source>
</evidence>
<evidence type="ECO:0000256" key="2">
    <source>
        <dbReference type="ARBA" id="ARBA00004760"/>
    </source>
</evidence>
<gene>
    <name evidence="22" type="primary">LOC106154808</name>
</gene>
<dbReference type="PANTHER" id="PTHR42735:SF6">
    <property type="entry name" value="SPHINGOSINE-1-PHOSPHATE LYASE 1"/>
    <property type="match status" value="1"/>
</dbReference>
<dbReference type="Gene3D" id="6.10.140.2150">
    <property type="match status" value="1"/>
</dbReference>
<dbReference type="SUPFAM" id="SSF53383">
    <property type="entry name" value="PLP-dependent transferases"/>
    <property type="match status" value="1"/>
</dbReference>
<evidence type="ECO:0000256" key="15">
    <source>
        <dbReference type="ARBA" id="ARBA00042568"/>
    </source>
</evidence>
<evidence type="ECO:0000256" key="6">
    <source>
        <dbReference type="ARBA" id="ARBA00022898"/>
    </source>
</evidence>
<keyword evidence="6 19" id="KW-0663">Pyridoxal phosphate</keyword>
<dbReference type="AlphaFoldDB" id="A0A1S3HID2"/>
<dbReference type="InterPro" id="IPR015422">
    <property type="entry name" value="PyrdxlP-dep_Trfase_small"/>
</dbReference>
<dbReference type="FunCoup" id="A0A1S3HID2">
    <property type="interactions" value="1619"/>
</dbReference>
<dbReference type="GO" id="GO:0030170">
    <property type="term" value="F:pyridoxal phosphate binding"/>
    <property type="evidence" value="ECO:0007669"/>
    <property type="project" value="InterPro"/>
</dbReference>
<dbReference type="GeneID" id="106154808"/>
<dbReference type="KEGG" id="lak:106154808"/>
<dbReference type="Proteomes" id="UP000085678">
    <property type="component" value="Unplaced"/>
</dbReference>
<dbReference type="Gene3D" id="3.40.640.10">
    <property type="entry name" value="Type I PLP-dependent aspartate aminotransferase-like (Major domain)"/>
    <property type="match status" value="1"/>
</dbReference>
<keyword evidence="10" id="KW-0443">Lipid metabolism</keyword>
<keyword evidence="7" id="KW-0746">Sphingolipid metabolism</keyword>
<evidence type="ECO:0000256" key="7">
    <source>
        <dbReference type="ARBA" id="ARBA00022919"/>
    </source>
</evidence>
<dbReference type="EC" id="4.1.2.27" evidence="14"/>
<evidence type="ECO:0000256" key="9">
    <source>
        <dbReference type="ARBA" id="ARBA00022989"/>
    </source>
</evidence>
<sequence>MDFGRIFTLVMSRGARRCDKAVMADETKQQQSLQQLQDIVQPYFEVFRLYMNDLCEGFEPWQIIIVTFGLTVVLVWLKEFLFQDESLLERAKKFFFRNVRRLPMVKARIAAEIEKTRNDVEDNFNKGGTITYMKHLPKQGLSQEKLFRLIEDYRQLADVNWEKGHCSGTVYSGDPVLTDIATKVYGIFAWSNPLHSDVFPDVRKMEAEVVRMCCNMFHGGPDSCGNMTSGGTESILMACKTFRDRAYEKGIKFPEMLVPVTAHAAFDKAAHAFRIKIKHIPVDSFTMQVDVDAMKKAISRNTCMLVGSAPGFPHGIMDPIEEISKLGVKYDIPVHVDSCLGGFLVPFMDKAGFPLAPFDFRLPGVTSISADTHKYGYAPKGSSVVLYSNKNIRLYQYFVAPDWPGGIYATATLAGSRAGAIVAACWATMVYIGEQGYINSTRQIIQTRQYIEDGLRQIEGLFVYGKPSVSVIGFGSLDFNIYRLSDMLTSKGWNLNALQFPSSVHLCVTLLHTKPGVADHFLQEVRQCTAAILKDPNAKCGGMGAIYGMAQSIPDRSLVSEMVHCFLDGTTSTGPSTSNMTNGSTH</sequence>
<dbReference type="FunFam" id="6.10.140.2150:FF:000001">
    <property type="entry name" value="Sphingosine-1-phosphate lyase 1"/>
    <property type="match status" value="1"/>
</dbReference>
<accession>A0A1S3HID2</accession>
<dbReference type="Gene3D" id="3.90.1150.10">
    <property type="entry name" value="Aspartate Aminotransferase, domain 1"/>
    <property type="match status" value="1"/>
</dbReference>
<comment type="pathway">
    <text evidence="3">Sphingolipid metabolism.</text>
</comment>
<name>A0A1S3HID2_LINAN</name>
<dbReference type="OrthoDB" id="10254570at2759"/>
<evidence type="ECO:0000256" key="17">
    <source>
        <dbReference type="ARBA" id="ARBA00060475"/>
    </source>
</evidence>
<reference evidence="22" key="1">
    <citation type="submission" date="2025-08" db="UniProtKB">
        <authorList>
            <consortium name="RefSeq"/>
        </authorList>
    </citation>
    <scope>IDENTIFICATION</scope>
    <source>
        <tissue evidence="22">Gonads</tissue>
    </source>
</reference>
<dbReference type="RefSeq" id="XP_013384759.1">
    <property type="nucleotide sequence ID" value="XM_013529305.2"/>
</dbReference>
<dbReference type="CDD" id="cd06450">
    <property type="entry name" value="DOPA_deC_like"/>
    <property type="match status" value="1"/>
</dbReference>
<dbReference type="InParanoid" id="A0A1S3HID2"/>
<dbReference type="STRING" id="7574.A0A1S3HID2"/>
<keyword evidence="21" id="KW-1185">Reference proteome</keyword>
<protein>
    <recommendedName>
        <fullName evidence="18">Sphingosine-1-phosphate lyase 1</fullName>
        <ecNumber evidence="14">4.1.2.27</ecNumber>
    </recommendedName>
    <alternativeName>
        <fullName evidence="15">Sphingosine-1-phosphate aldolase</fullName>
    </alternativeName>
</protein>
<evidence type="ECO:0000256" key="14">
    <source>
        <dbReference type="ARBA" id="ARBA00038965"/>
    </source>
</evidence>
<dbReference type="GO" id="GO:0005789">
    <property type="term" value="C:endoplasmic reticulum membrane"/>
    <property type="evidence" value="ECO:0007669"/>
    <property type="project" value="UniProtKB-SubCell"/>
</dbReference>
<dbReference type="GO" id="GO:0008117">
    <property type="term" value="F:sphinganine-1-phosphate aldolase activity"/>
    <property type="evidence" value="ECO:0007669"/>
    <property type="project" value="UniProtKB-EC"/>
</dbReference>
<proteinExistence type="inferred from homology"/>
<comment type="similarity">
    <text evidence="13">Belongs to the group II decarboxylase family. Sphingosine-1-phosphate lyase subfamily.</text>
</comment>
<dbReference type="InterPro" id="IPR002129">
    <property type="entry name" value="PyrdxlP-dep_de-COase"/>
</dbReference>
<dbReference type="Pfam" id="PF00282">
    <property type="entry name" value="Pyridoxal_deC"/>
    <property type="match status" value="1"/>
</dbReference>
<comment type="cofactor">
    <cofactor evidence="1 19 20">
        <name>pyridoxal 5'-phosphate</name>
        <dbReference type="ChEBI" id="CHEBI:597326"/>
    </cofactor>
</comment>
<evidence type="ECO:0000256" key="12">
    <source>
        <dbReference type="ARBA" id="ARBA00023239"/>
    </source>
</evidence>
<evidence type="ECO:0000256" key="11">
    <source>
        <dbReference type="ARBA" id="ARBA00023136"/>
    </source>
</evidence>
<keyword evidence="9" id="KW-1133">Transmembrane helix</keyword>
<dbReference type="FunFam" id="3.90.1150.10:FF:000020">
    <property type="entry name" value="Sphingosine-1-phosphate lyase 1"/>
    <property type="match status" value="1"/>
</dbReference>
<evidence type="ECO:0000256" key="3">
    <source>
        <dbReference type="ARBA" id="ARBA00004991"/>
    </source>
</evidence>
<evidence type="ECO:0000313" key="22">
    <source>
        <dbReference type="RefSeq" id="XP_013384759.1"/>
    </source>
</evidence>
<evidence type="ECO:0000256" key="5">
    <source>
        <dbReference type="ARBA" id="ARBA00022824"/>
    </source>
</evidence>
<evidence type="ECO:0000313" key="21">
    <source>
        <dbReference type="Proteomes" id="UP000085678"/>
    </source>
</evidence>